<protein>
    <submittedName>
        <fullName evidence="1">Uncharacterized protein</fullName>
    </submittedName>
</protein>
<reference evidence="1" key="3">
    <citation type="submission" date="2025-09" db="UniProtKB">
        <authorList>
            <consortium name="Ensembl"/>
        </authorList>
    </citation>
    <scope>IDENTIFICATION</scope>
</reference>
<dbReference type="GO" id="GO:0051402">
    <property type="term" value="P:neuron apoptotic process"/>
    <property type="evidence" value="ECO:0007669"/>
    <property type="project" value="TreeGrafter"/>
</dbReference>
<dbReference type="STRING" id="62062.ENSHHUP00000028412"/>
<dbReference type="SUPFAM" id="SSF46984">
    <property type="entry name" value="Smac/diablo"/>
    <property type="match status" value="1"/>
</dbReference>
<dbReference type="PANTHER" id="PTHR32247">
    <property type="entry name" value="DIABLO HOMOLOG, MITOCHONDRIAL"/>
    <property type="match status" value="1"/>
</dbReference>
<sequence length="169" mass="19160">MFPVIHGFWLGYVRTVTVGTTTLMHLLMKPMTDVVYSSMPFEESRNIFQSVVAKQCCSLASASCNHFFVDRVTGASCFIFTIHTLVNLYRHYVAAASKLTPAEEDSVWQVIVLQRQEVGDMREDCKMFESNYMMVSVTAQSSLQVAPSHKNLKDSQRITLPAYLRVDSF</sequence>
<reference evidence="1" key="2">
    <citation type="submission" date="2025-08" db="UniProtKB">
        <authorList>
            <consortium name="Ensembl"/>
        </authorList>
    </citation>
    <scope>IDENTIFICATION</scope>
</reference>
<dbReference type="InterPro" id="IPR009062">
    <property type="entry name" value="Smac/DIABLO-like_sf"/>
</dbReference>
<dbReference type="Pfam" id="PF09057">
    <property type="entry name" value="Smac_DIABLO"/>
    <property type="match status" value="1"/>
</dbReference>
<dbReference type="Gene3D" id="1.20.58.70">
    <property type="match status" value="1"/>
</dbReference>
<dbReference type="Ensembl" id="ENSHHUT00000029568.1">
    <property type="protein sequence ID" value="ENSHHUP00000028412.1"/>
    <property type="gene ID" value="ENSHHUG00000018085.1"/>
</dbReference>
<dbReference type="GO" id="GO:0005739">
    <property type="term" value="C:mitochondrion"/>
    <property type="evidence" value="ECO:0007669"/>
    <property type="project" value="InterPro"/>
</dbReference>
<name>A0A4W5LR58_9TELE</name>
<reference evidence="2" key="1">
    <citation type="submission" date="2018-06" db="EMBL/GenBank/DDBJ databases">
        <title>Genome assembly of Danube salmon.</title>
        <authorList>
            <person name="Macqueen D.J."/>
            <person name="Gundappa M.K."/>
        </authorList>
    </citation>
    <scope>NUCLEOTIDE SEQUENCE [LARGE SCALE GENOMIC DNA]</scope>
</reference>
<organism evidence="1 2">
    <name type="scientific">Hucho hucho</name>
    <name type="common">huchen</name>
    <dbReference type="NCBI Taxonomy" id="62062"/>
    <lineage>
        <taxon>Eukaryota</taxon>
        <taxon>Metazoa</taxon>
        <taxon>Chordata</taxon>
        <taxon>Craniata</taxon>
        <taxon>Vertebrata</taxon>
        <taxon>Euteleostomi</taxon>
        <taxon>Actinopterygii</taxon>
        <taxon>Neopterygii</taxon>
        <taxon>Teleostei</taxon>
        <taxon>Protacanthopterygii</taxon>
        <taxon>Salmoniformes</taxon>
        <taxon>Salmonidae</taxon>
        <taxon>Salmoninae</taxon>
        <taxon>Hucho</taxon>
    </lineage>
</organism>
<dbReference type="Proteomes" id="UP000314982">
    <property type="component" value="Unassembled WGS sequence"/>
</dbReference>
<evidence type="ECO:0000313" key="2">
    <source>
        <dbReference type="Proteomes" id="UP000314982"/>
    </source>
</evidence>
<keyword evidence="2" id="KW-1185">Reference proteome</keyword>
<dbReference type="AlphaFoldDB" id="A0A4W5LR58"/>
<dbReference type="InterPro" id="IPR015142">
    <property type="entry name" value="Smac_DIABLO"/>
</dbReference>
<accession>A0A4W5LR58</accession>
<dbReference type="GO" id="GO:0008631">
    <property type="term" value="P:intrinsic apoptotic signaling pathway in response to oxidative stress"/>
    <property type="evidence" value="ECO:0007669"/>
    <property type="project" value="TreeGrafter"/>
</dbReference>
<evidence type="ECO:0000313" key="1">
    <source>
        <dbReference type="Ensembl" id="ENSHHUP00000028412.1"/>
    </source>
</evidence>
<proteinExistence type="predicted"/>
<dbReference type="PANTHER" id="PTHR32247:SF4">
    <property type="entry name" value="DIRECT IAP-BINDING PROTEIN WITH LOW PI"/>
    <property type="match status" value="1"/>
</dbReference>